<dbReference type="Proteomes" id="UP001596414">
    <property type="component" value="Unassembled WGS sequence"/>
</dbReference>
<proteinExistence type="predicted"/>
<evidence type="ECO:0000313" key="2">
    <source>
        <dbReference type="EMBL" id="MFC7127554.1"/>
    </source>
</evidence>
<evidence type="ECO:0000259" key="1">
    <source>
        <dbReference type="Pfam" id="PF25950"/>
    </source>
</evidence>
<gene>
    <name evidence="2" type="ORF">ACFQJ7_16275</name>
</gene>
<organism evidence="2 3">
    <name type="scientific">Halovenus rubra</name>
    <dbReference type="NCBI Taxonomy" id="869890"/>
    <lineage>
        <taxon>Archaea</taxon>
        <taxon>Methanobacteriati</taxon>
        <taxon>Methanobacteriota</taxon>
        <taxon>Stenosarchaea group</taxon>
        <taxon>Halobacteria</taxon>
        <taxon>Halobacteriales</taxon>
        <taxon>Haloarculaceae</taxon>
        <taxon>Halovenus</taxon>
    </lineage>
</organism>
<evidence type="ECO:0000313" key="3">
    <source>
        <dbReference type="Proteomes" id="UP001596414"/>
    </source>
</evidence>
<dbReference type="Pfam" id="PF25950">
    <property type="entry name" value="DUF7988"/>
    <property type="match status" value="1"/>
</dbReference>
<name>A0ABD5XAB7_9EURY</name>
<accession>A0ABD5XAB7</accession>
<comment type="caution">
    <text evidence="2">The sequence shown here is derived from an EMBL/GenBank/DDBJ whole genome shotgun (WGS) entry which is preliminary data.</text>
</comment>
<protein>
    <recommendedName>
        <fullName evidence="1">DUF7988 domain-containing protein</fullName>
    </recommendedName>
</protein>
<feature type="domain" description="DUF7988" evidence="1">
    <location>
        <begin position="8"/>
        <end position="139"/>
    </location>
</feature>
<sequence length="141" mass="15647">MDDRVSVQVQRQLLNAEREAVIAVCEAGRAVATSWSGTTVTEPHQVTEPLANRLGEDVRRRLLDAVTSALTAAGQTVQGQPVPAPPYFVVTSRGPLCRVTLDNGRRLVVRFDLFAVQHRPRAYRHKSANPKHCLTVKLREK</sequence>
<reference evidence="2 3" key="1">
    <citation type="journal article" date="2014" name="Int. J. Syst. Evol. Microbiol.">
        <title>Complete genome sequence of Corynebacterium casei LMG S-19264T (=DSM 44701T), isolated from a smear-ripened cheese.</title>
        <authorList>
            <consortium name="US DOE Joint Genome Institute (JGI-PGF)"/>
            <person name="Walter F."/>
            <person name="Albersmeier A."/>
            <person name="Kalinowski J."/>
            <person name="Ruckert C."/>
        </authorList>
    </citation>
    <scope>NUCLEOTIDE SEQUENCE [LARGE SCALE GENOMIC DNA]</scope>
    <source>
        <strain evidence="2 3">CGMCC 4.7215</strain>
    </source>
</reference>
<dbReference type="EMBL" id="JBHSZQ010000050">
    <property type="protein sequence ID" value="MFC7127554.1"/>
    <property type="molecule type" value="Genomic_DNA"/>
</dbReference>
<dbReference type="InterPro" id="IPR058294">
    <property type="entry name" value="DUF7988"/>
</dbReference>
<dbReference type="AlphaFoldDB" id="A0ABD5XAB7"/>
<dbReference type="RefSeq" id="WP_267639031.1">
    <property type="nucleotide sequence ID" value="NZ_JAODIY010000048.1"/>
</dbReference>